<organism evidence="3 4">
    <name type="scientific">Anaeramoeba ignava</name>
    <name type="common">Anaerobic marine amoeba</name>
    <dbReference type="NCBI Taxonomy" id="1746090"/>
    <lineage>
        <taxon>Eukaryota</taxon>
        <taxon>Metamonada</taxon>
        <taxon>Anaeramoebidae</taxon>
        <taxon>Anaeramoeba</taxon>
    </lineage>
</organism>
<dbReference type="SUPFAM" id="SSF52047">
    <property type="entry name" value="RNI-like"/>
    <property type="match status" value="2"/>
</dbReference>
<comment type="caution">
    <text evidence="3">The sequence shown here is derived from an EMBL/GenBank/DDBJ whole genome shotgun (WGS) entry which is preliminary data.</text>
</comment>
<dbReference type="Gene3D" id="3.80.10.10">
    <property type="entry name" value="Ribonuclease Inhibitor"/>
    <property type="match status" value="1"/>
</dbReference>
<dbReference type="PANTHER" id="PTHR24112">
    <property type="entry name" value="LEUCINE-RICH REPEAT, ISOFORM F-RELATED"/>
    <property type="match status" value="1"/>
</dbReference>
<protein>
    <submittedName>
        <fullName evidence="3">Leucine-rich repeat isoform f</fullName>
    </submittedName>
</protein>
<feature type="region of interest" description="Disordered" evidence="2">
    <location>
        <begin position="728"/>
        <end position="782"/>
    </location>
</feature>
<reference evidence="3" key="1">
    <citation type="submission" date="2022-10" db="EMBL/GenBank/DDBJ databases">
        <title>Novel sulphate-reducing endosymbionts in the free-living metamonad Anaeramoeba.</title>
        <authorList>
            <person name="Jerlstrom-Hultqvist J."/>
            <person name="Cepicka I."/>
            <person name="Gallot-Lavallee L."/>
            <person name="Salas-Leiva D."/>
            <person name="Curtis B.A."/>
            <person name="Zahonova K."/>
            <person name="Pipaliya S."/>
            <person name="Dacks J."/>
            <person name="Roger A.J."/>
        </authorList>
    </citation>
    <scope>NUCLEOTIDE SEQUENCE</scope>
    <source>
        <strain evidence="3">BMAN</strain>
    </source>
</reference>
<dbReference type="OMA" id="YIAHSHY"/>
<sequence>MGDFREVTEQDRTTAQALVENYGVIMTLCWFQIQKTKKKKEDRLFVVSNFHFIVIPGTKNGIKKKILQTAHLYNIKKVESSGEKKLKITFDSFEVELESVEADNIYRLIESKYMKIVQGFPEEKKAKFICQPEGRIVPFQVPAMTSSDAFVNRYEAYCRYHLTNKNQEFIDYVEKELFLSEDLSKKYNFDLTNFKALDKIKADDNQINAIRDALRNDYHFTQFTIFNSDRPDFLKIFSETFTENTTIRKVTISGLETAEGFDELGNALQKNKNIAVEYMDLSVNKIPDKVMMSSLSKGIEEMSSKLTHLDLSFCQLGPKGISSLFNALAKSGGKGKLIYLNLSNNVFSKQGSQAFKKWIESTKENNPIEFLNLANTGLEMKVVTETITEFLSESKLKYLNLADNDVLAKKKDDCVVKMIQTSKTLRLLDLARTKIIGEMAGDIVDAVLGNEKLLQFTLNLTNNDLGIPGAKSITRVLMKNRDSAALQELILDDCKIRTDGLIALCGLDGFLSNKSIERLSLSRNIAKGKDVAKISEPLSQLSEMKNLRYFRMRGNDKFHLAKNIQDLLAKLQKNTNLLALDISGNRCGLDALKELTNMLSQDACNLQLVFFDNNCSTFSNLQEFVWSLKNNTKLFRFQWPKSDIEQMLSSMSKKEAKSTKKKIKELKEKANFYANRNFHSVQTPQISPDYEELEGADSSLIHKSSLKLLNDFQMIPDYVNLKEEENIQKSSLSNLDPSKSIRSAPLPPLPPVPQIESDNDEKEKQSDNDDEKEKEKDKDKEN</sequence>
<dbReference type="SMART" id="SM00368">
    <property type="entry name" value="LRR_RI"/>
    <property type="match status" value="5"/>
</dbReference>
<dbReference type="GO" id="GO:0005886">
    <property type="term" value="C:plasma membrane"/>
    <property type="evidence" value="ECO:0007669"/>
    <property type="project" value="TreeGrafter"/>
</dbReference>
<dbReference type="InterPro" id="IPR032675">
    <property type="entry name" value="LRR_dom_sf"/>
</dbReference>
<accession>A0A9Q0LDX7</accession>
<feature type="coiled-coil region" evidence="1">
    <location>
        <begin position="649"/>
        <end position="676"/>
    </location>
</feature>
<keyword evidence="1" id="KW-0175">Coiled coil</keyword>
<dbReference type="PANTHER" id="PTHR24112:SF66">
    <property type="entry name" value="LEUCINE-RICH REPEAT, ISOFORM F"/>
    <property type="match status" value="1"/>
</dbReference>
<dbReference type="EMBL" id="JAPDFW010000091">
    <property type="protein sequence ID" value="KAJ5071102.1"/>
    <property type="molecule type" value="Genomic_DNA"/>
</dbReference>
<keyword evidence="4" id="KW-1185">Reference proteome</keyword>
<name>A0A9Q0LDX7_ANAIG</name>
<dbReference type="GO" id="GO:0016477">
    <property type="term" value="P:cell migration"/>
    <property type="evidence" value="ECO:0007669"/>
    <property type="project" value="TreeGrafter"/>
</dbReference>
<gene>
    <name evidence="3" type="ORF">M0811_10586</name>
</gene>
<dbReference type="AlphaFoldDB" id="A0A9Q0LDX7"/>
<evidence type="ECO:0000256" key="1">
    <source>
        <dbReference type="SAM" id="Coils"/>
    </source>
</evidence>
<proteinExistence type="predicted"/>
<dbReference type="OrthoDB" id="18598at2759"/>
<dbReference type="InterPro" id="IPR001611">
    <property type="entry name" value="Leu-rich_rpt"/>
</dbReference>
<dbReference type="InterPro" id="IPR051279">
    <property type="entry name" value="PP1-Reg/Actin-Interact_Protein"/>
</dbReference>
<dbReference type="Pfam" id="PF13516">
    <property type="entry name" value="LRR_6"/>
    <property type="match status" value="2"/>
</dbReference>
<dbReference type="GO" id="GO:0034315">
    <property type="term" value="P:regulation of Arp2/3 complex-mediated actin nucleation"/>
    <property type="evidence" value="ECO:0007669"/>
    <property type="project" value="TreeGrafter"/>
</dbReference>
<evidence type="ECO:0000313" key="4">
    <source>
        <dbReference type="Proteomes" id="UP001149090"/>
    </source>
</evidence>
<dbReference type="GO" id="GO:0030027">
    <property type="term" value="C:lamellipodium"/>
    <property type="evidence" value="ECO:0007669"/>
    <property type="project" value="TreeGrafter"/>
</dbReference>
<feature type="compositionally biased region" description="Polar residues" evidence="2">
    <location>
        <begin position="728"/>
        <end position="741"/>
    </location>
</feature>
<feature type="compositionally biased region" description="Basic and acidic residues" evidence="2">
    <location>
        <begin position="761"/>
        <end position="782"/>
    </location>
</feature>
<evidence type="ECO:0000313" key="3">
    <source>
        <dbReference type="EMBL" id="KAJ5071102.1"/>
    </source>
</evidence>
<dbReference type="Proteomes" id="UP001149090">
    <property type="component" value="Unassembled WGS sequence"/>
</dbReference>
<evidence type="ECO:0000256" key="2">
    <source>
        <dbReference type="SAM" id="MobiDB-lite"/>
    </source>
</evidence>